<evidence type="ECO:0000256" key="1">
    <source>
        <dbReference type="SAM" id="Phobius"/>
    </source>
</evidence>
<dbReference type="Proteomes" id="UP000636709">
    <property type="component" value="Unassembled WGS sequence"/>
</dbReference>
<organism evidence="2 3">
    <name type="scientific">Digitaria exilis</name>
    <dbReference type="NCBI Taxonomy" id="1010633"/>
    <lineage>
        <taxon>Eukaryota</taxon>
        <taxon>Viridiplantae</taxon>
        <taxon>Streptophyta</taxon>
        <taxon>Embryophyta</taxon>
        <taxon>Tracheophyta</taxon>
        <taxon>Spermatophyta</taxon>
        <taxon>Magnoliopsida</taxon>
        <taxon>Liliopsida</taxon>
        <taxon>Poales</taxon>
        <taxon>Poaceae</taxon>
        <taxon>PACMAD clade</taxon>
        <taxon>Panicoideae</taxon>
        <taxon>Panicodae</taxon>
        <taxon>Paniceae</taxon>
        <taxon>Anthephorinae</taxon>
        <taxon>Digitaria</taxon>
    </lineage>
</organism>
<evidence type="ECO:0008006" key="4">
    <source>
        <dbReference type="Google" id="ProtNLM"/>
    </source>
</evidence>
<protein>
    <recommendedName>
        <fullName evidence="4">DUF4220 domain-containing protein</fullName>
    </recommendedName>
</protein>
<accession>A0A835F9Y0</accession>
<proteinExistence type="predicted"/>
<dbReference type="EMBL" id="JACEFO010001605">
    <property type="protein sequence ID" value="KAF8732331.1"/>
    <property type="molecule type" value="Genomic_DNA"/>
</dbReference>
<feature type="transmembrane region" description="Helical" evidence="1">
    <location>
        <begin position="125"/>
        <end position="145"/>
    </location>
</feature>
<keyword evidence="1" id="KW-1133">Transmembrane helix</keyword>
<dbReference type="PANTHER" id="PTHR31325">
    <property type="entry name" value="OS01G0798800 PROTEIN-RELATED"/>
    <property type="match status" value="1"/>
</dbReference>
<dbReference type="OrthoDB" id="693467at2759"/>
<dbReference type="Pfam" id="PF04578">
    <property type="entry name" value="DUF594"/>
    <property type="match status" value="1"/>
</dbReference>
<sequence length="396" mass="44692">MGSIKTNMWPFHLEFMLFVIFCAKILLKFYAFVKARQSLAFGRNPRLIFGYMKQLQLQESCQLGEPLAGEDAPPPPLLVMGEENMQVEKQPHGYVCRDFSGTALTNRISPVTMDRWITTKQQKPFGFFLFDDVPLLFLLVLVVIAEVRRFLRLPDLVRSVKIPEEVKLYIVRTLRRYHSNGQQLNNGIESLRRKGVGEMFLCACSSNSISDTILTWHIATCILEVRYPYQHGFRPGLDHKITATHLSRYCTYLMVWSPELLPDDEEGTKSLYETIKEDVKCALAGFTAAIGSLTPESEYEQVIHFLNAKSNHAVTRNGVMLGRQLVELIEGEDTPWAVLAEFWVDMLLYIAPSDNVRGHLEAIARGGELITLLWALLTHAGIMSRPGDAAAAAGVV</sequence>
<dbReference type="AlphaFoldDB" id="A0A835F9Y0"/>
<dbReference type="InterPro" id="IPR007658">
    <property type="entry name" value="DUF594"/>
</dbReference>
<gene>
    <name evidence="2" type="ORF">HU200_016316</name>
</gene>
<evidence type="ECO:0000313" key="2">
    <source>
        <dbReference type="EMBL" id="KAF8732331.1"/>
    </source>
</evidence>
<keyword evidence="1" id="KW-0812">Transmembrane</keyword>
<keyword evidence="3" id="KW-1185">Reference proteome</keyword>
<keyword evidence="1" id="KW-0472">Membrane</keyword>
<evidence type="ECO:0000313" key="3">
    <source>
        <dbReference type="Proteomes" id="UP000636709"/>
    </source>
</evidence>
<name>A0A835F9Y0_9POAL</name>
<comment type="caution">
    <text evidence="2">The sequence shown here is derived from an EMBL/GenBank/DDBJ whole genome shotgun (WGS) entry which is preliminary data.</text>
</comment>
<feature type="transmembrane region" description="Helical" evidence="1">
    <location>
        <begin position="15"/>
        <end position="33"/>
    </location>
</feature>
<reference evidence="2" key="1">
    <citation type="submission" date="2020-07" db="EMBL/GenBank/DDBJ databases">
        <title>Genome sequence and genetic diversity analysis of an under-domesticated orphan crop, white fonio (Digitaria exilis).</title>
        <authorList>
            <person name="Bennetzen J.L."/>
            <person name="Chen S."/>
            <person name="Ma X."/>
            <person name="Wang X."/>
            <person name="Yssel A.E.J."/>
            <person name="Chaluvadi S.R."/>
            <person name="Johnson M."/>
            <person name="Gangashetty P."/>
            <person name="Hamidou F."/>
            <person name="Sanogo M.D."/>
            <person name="Zwaenepoel A."/>
            <person name="Wallace J."/>
            <person name="Van De Peer Y."/>
            <person name="Van Deynze A."/>
        </authorList>
    </citation>
    <scope>NUCLEOTIDE SEQUENCE</scope>
    <source>
        <tissue evidence="2">Leaves</tissue>
    </source>
</reference>